<sequence length="254" mass="29201">MANLTVLAFTIAALLAVASAHRTIITTTIEDDTFDTSRKQQCMQHLQGQQLRQCQIHLQQPEQSQQQQQTLQQCCQELQNVDEQCRCKAVKQVFGEVQQQQQRQQQQTGPFGSPSQEIQKLKQKAENLPKQCNLQTRKQCNIKTGKQCRMEVQGPQFNRCQKYLERQITGGAGGGYLMSAVWDRKQGGEVEQCCEELRNVDVECQCEAMKEVMREAQRAEPRRPEMGEMQRVVEDLKNQCNLEVEQCQVTSEMF</sequence>
<reference evidence="1 2" key="2">
    <citation type="journal article" date="2022" name="Mol. Ecol. Resour.">
        <title>The genomes of chicory, endive, great burdock and yacon provide insights into Asteraceae paleo-polyploidization history and plant inulin production.</title>
        <authorList>
            <person name="Fan W."/>
            <person name="Wang S."/>
            <person name="Wang H."/>
            <person name="Wang A."/>
            <person name="Jiang F."/>
            <person name="Liu H."/>
            <person name="Zhao H."/>
            <person name="Xu D."/>
            <person name="Zhang Y."/>
        </authorList>
    </citation>
    <scope>NUCLEOTIDE SEQUENCE [LARGE SCALE GENOMIC DNA]</scope>
    <source>
        <strain evidence="2">cv. Niubang</strain>
    </source>
</reference>
<name>A0ACB9B217_ARCLA</name>
<evidence type="ECO:0000313" key="1">
    <source>
        <dbReference type="EMBL" id="KAI3716241.1"/>
    </source>
</evidence>
<organism evidence="1 2">
    <name type="scientific">Arctium lappa</name>
    <name type="common">Greater burdock</name>
    <name type="synonym">Lappa major</name>
    <dbReference type="NCBI Taxonomy" id="4217"/>
    <lineage>
        <taxon>Eukaryota</taxon>
        <taxon>Viridiplantae</taxon>
        <taxon>Streptophyta</taxon>
        <taxon>Embryophyta</taxon>
        <taxon>Tracheophyta</taxon>
        <taxon>Spermatophyta</taxon>
        <taxon>Magnoliopsida</taxon>
        <taxon>eudicotyledons</taxon>
        <taxon>Gunneridae</taxon>
        <taxon>Pentapetalae</taxon>
        <taxon>asterids</taxon>
        <taxon>campanulids</taxon>
        <taxon>Asterales</taxon>
        <taxon>Asteraceae</taxon>
        <taxon>Carduoideae</taxon>
        <taxon>Cardueae</taxon>
        <taxon>Arctiinae</taxon>
        <taxon>Arctium</taxon>
    </lineage>
</organism>
<dbReference type="Proteomes" id="UP001055879">
    <property type="component" value="Linkage Group LG07"/>
</dbReference>
<keyword evidence="2" id="KW-1185">Reference proteome</keyword>
<accession>A0ACB9B217</accession>
<comment type="caution">
    <text evidence="1">The sequence shown here is derived from an EMBL/GenBank/DDBJ whole genome shotgun (WGS) entry which is preliminary data.</text>
</comment>
<dbReference type="EMBL" id="CM042053">
    <property type="protein sequence ID" value="KAI3716241.1"/>
    <property type="molecule type" value="Genomic_DNA"/>
</dbReference>
<proteinExistence type="predicted"/>
<evidence type="ECO:0000313" key="2">
    <source>
        <dbReference type="Proteomes" id="UP001055879"/>
    </source>
</evidence>
<gene>
    <name evidence="1" type="ORF">L6452_23446</name>
</gene>
<protein>
    <submittedName>
        <fullName evidence="1">Uncharacterized protein</fullName>
    </submittedName>
</protein>
<reference evidence="2" key="1">
    <citation type="journal article" date="2022" name="Mol. Ecol. Resour.">
        <title>The genomes of chicory, endive, great burdock and yacon provide insights into Asteraceae palaeo-polyploidization history and plant inulin production.</title>
        <authorList>
            <person name="Fan W."/>
            <person name="Wang S."/>
            <person name="Wang H."/>
            <person name="Wang A."/>
            <person name="Jiang F."/>
            <person name="Liu H."/>
            <person name="Zhao H."/>
            <person name="Xu D."/>
            <person name="Zhang Y."/>
        </authorList>
    </citation>
    <scope>NUCLEOTIDE SEQUENCE [LARGE SCALE GENOMIC DNA]</scope>
    <source>
        <strain evidence="2">cv. Niubang</strain>
    </source>
</reference>